<evidence type="ECO:0000313" key="1">
    <source>
        <dbReference type="EMBL" id="JAH40755.1"/>
    </source>
</evidence>
<accession>A0A0E9SJC3</accession>
<proteinExistence type="predicted"/>
<dbReference type="AlphaFoldDB" id="A0A0E9SJC3"/>
<dbReference type="EMBL" id="GBXM01067822">
    <property type="protein sequence ID" value="JAH40755.1"/>
    <property type="molecule type" value="Transcribed_RNA"/>
</dbReference>
<protein>
    <submittedName>
        <fullName evidence="1">Uncharacterized protein</fullName>
    </submittedName>
</protein>
<sequence length="50" mass="5526">MQGGSRVPFDLQPVGLLHCLSMLSCDWEGVRNTAMEVELSLQQCGILLLH</sequence>
<reference evidence="1" key="2">
    <citation type="journal article" date="2015" name="Fish Shellfish Immunol.">
        <title>Early steps in the European eel (Anguilla anguilla)-Vibrio vulnificus interaction in the gills: Role of the RtxA13 toxin.</title>
        <authorList>
            <person name="Callol A."/>
            <person name="Pajuelo D."/>
            <person name="Ebbesson L."/>
            <person name="Teles M."/>
            <person name="MacKenzie S."/>
            <person name="Amaro C."/>
        </authorList>
    </citation>
    <scope>NUCLEOTIDE SEQUENCE</scope>
</reference>
<name>A0A0E9SJC3_ANGAN</name>
<organism evidence="1">
    <name type="scientific">Anguilla anguilla</name>
    <name type="common">European freshwater eel</name>
    <name type="synonym">Muraena anguilla</name>
    <dbReference type="NCBI Taxonomy" id="7936"/>
    <lineage>
        <taxon>Eukaryota</taxon>
        <taxon>Metazoa</taxon>
        <taxon>Chordata</taxon>
        <taxon>Craniata</taxon>
        <taxon>Vertebrata</taxon>
        <taxon>Euteleostomi</taxon>
        <taxon>Actinopterygii</taxon>
        <taxon>Neopterygii</taxon>
        <taxon>Teleostei</taxon>
        <taxon>Anguilliformes</taxon>
        <taxon>Anguillidae</taxon>
        <taxon>Anguilla</taxon>
    </lineage>
</organism>
<reference evidence="1" key="1">
    <citation type="submission" date="2014-11" db="EMBL/GenBank/DDBJ databases">
        <authorList>
            <person name="Amaro Gonzalez C."/>
        </authorList>
    </citation>
    <scope>NUCLEOTIDE SEQUENCE</scope>
</reference>
<dbReference type="PROSITE" id="PS51257">
    <property type="entry name" value="PROKAR_LIPOPROTEIN"/>
    <property type="match status" value="1"/>
</dbReference>